<dbReference type="Gene3D" id="1.10.1660.10">
    <property type="match status" value="1"/>
</dbReference>
<organism evidence="3 4">
    <name type="scientific">Kitasatospora viridis</name>
    <dbReference type="NCBI Taxonomy" id="281105"/>
    <lineage>
        <taxon>Bacteria</taxon>
        <taxon>Bacillati</taxon>
        <taxon>Actinomycetota</taxon>
        <taxon>Actinomycetes</taxon>
        <taxon>Kitasatosporales</taxon>
        <taxon>Streptomycetaceae</taxon>
        <taxon>Kitasatospora</taxon>
    </lineage>
</organism>
<name>A0A561UMP8_9ACTN</name>
<dbReference type="Proteomes" id="UP000317940">
    <property type="component" value="Unassembled WGS sequence"/>
</dbReference>
<dbReference type="CDD" id="cd01109">
    <property type="entry name" value="HTH_YyaN"/>
    <property type="match status" value="1"/>
</dbReference>
<dbReference type="Pfam" id="PF13411">
    <property type="entry name" value="MerR_1"/>
    <property type="match status" value="1"/>
</dbReference>
<feature type="domain" description="HTH merR-type" evidence="2">
    <location>
        <begin position="1"/>
        <end position="72"/>
    </location>
</feature>
<protein>
    <submittedName>
        <fullName evidence="3">DNA-binding transcriptional MerR regulator</fullName>
    </submittedName>
</protein>
<evidence type="ECO:0000313" key="3">
    <source>
        <dbReference type="EMBL" id="TWG00641.1"/>
    </source>
</evidence>
<dbReference type="InterPro" id="IPR000551">
    <property type="entry name" value="MerR-type_HTH_dom"/>
</dbReference>
<dbReference type="PANTHER" id="PTHR30204:SF98">
    <property type="entry name" value="HTH-TYPE TRANSCRIPTIONAL REGULATOR ADHR"/>
    <property type="match status" value="1"/>
</dbReference>
<evidence type="ECO:0000256" key="1">
    <source>
        <dbReference type="ARBA" id="ARBA00023125"/>
    </source>
</evidence>
<evidence type="ECO:0000259" key="2">
    <source>
        <dbReference type="PROSITE" id="PS50937"/>
    </source>
</evidence>
<dbReference type="AlphaFoldDB" id="A0A561UMP8"/>
<dbReference type="RefSeq" id="WP_145906712.1">
    <property type="nucleotide sequence ID" value="NZ_BAAAMZ010000003.1"/>
</dbReference>
<comment type="caution">
    <text evidence="3">The sequence shown here is derived from an EMBL/GenBank/DDBJ whole genome shotgun (WGS) entry which is preliminary data.</text>
</comment>
<dbReference type="SUPFAM" id="SSF46955">
    <property type="entry name" value="Putative DNA-binding domain"/>
    <property type="match status" value="1"/>
</dbReference>
<dbReference type="OrthoDB" id="9802944at2"/>
<keyword evidence="1 3" id="KW-0238">DNA-binding</keyword>
<dbReference type="InterPro" id="IPR047057">
    <property type="entry name" value="MerR_fam"/>
</dbReference>
<dbReference type="PANTHER" id="PTHR30204">
    <property type="entry name" value="REDOX-CYCLING DRUG-SENSING TRANSCRIPTIONAL ACTIVATOR SOXR"/>
    <property type="match status" value="1"/>
</dbReference>
<dbReference type="GO" id="GO:0003700">
    <property type="term" value="F:DNA-binding transcription factor activity"/>
    <property type="evidence" value="ECO:0007669"/>
    <property type="project" value="InterPro"/>
</dbReference>
<dbReference type="GO" id="GO:0003677">
    <property type="term" value="F:DNA binding"/>
    <property type="evidence" value="ECO:0007669"/>
    <property type="project" value="UniProtKB-KW"/>
</dbReference>
<accession>A0A561UMP8</accession>
<dbReference type="PROSITE" id="PS50937">
    <property type="entry name" value="HTH_MERR_2"/>
    <property type="match status" value="1"/>
</dbReference>
<proteinExistence type="predicted"/>
<gene>
    <name evidence="3" type="ORF">FHX73_114521</name>
</gene>
<dbReference type="PRINTS" id="PR00040">
    <property type="entry name" value="HTHMERR"/>
</dbReference>
<dbReference type="EMBL" id="VIWT01000001">
    <property type="protein sequence ID" value="TWG00641.1"/>
    <property type="molecule type" value="Genomic_DNA"/>
</dbReference>
<dbReference type="InterPro" id="IPR009061">
    <property type="entry name" value="DNA-bd_dom_put_sf"/>
</dbReference>
<evidence type="ECO:0000313" key="4">
    <source>
        <dbReference type="Proteomes" id="UP000317940"/>
    </source>
</evidence>
<reference evidence="3 4" key="1">
    <citation type="submission" date="2019-06" db="EMBL/GenBank/DDBJ databases">
        <title>Sequencing the genomes of 1000 actinobacteria strains.</title>
        <authorList>
            <person name="Klenk H.-P."/>
        </authorList>
    </citation>
    <scope>NUCLEOTIDE SEQUENCE [LARGE SCALE GENOMIC DNA]</scope>
    <source>
        <strain evidence="3 4">DSM 44826</strain>
    </source>
</reference>
<keyword evidence="4" id="KW-1185">Reference proteome</keyword>
<dbReference type="PROSITE" id="PS00552">
    <property type="entry name" value="HTH_MERR_1"/>
    <property type="match status" value="1"/>
</dbReference>
<dbReference type="SMART" id="SM00422">
    <property type="entry name" value="HTH_MERR"/>
    <property type="match status" value="1"/>
</dbReference>
<sequence length="140" mass="15943">MDLTIGQVAERTGLSVHTLRFYEKEGVLAEPPRRLPGGRRVYTEHDVNWLHLCMVLRGSGMPLPEIRRYTELAREGDGNEEQRIELLRTHQERVREQLGELGRSLDLISYKVRVYEDVLDARQAATGPSDSACSRPASSR</sequence>